<organism evidence="5 6">
    <name type="scientific">Stylophora pistillata</name>
    <name type="common">Smooth cauliflower coral</name>
    <dbReference type="NCBI Taxonomy" id="50429"/>
    <lineage>
        <taxon>Eukaryota</taxon>
        <taxon>Metazoa</taxon>
        <taxon>Cnidaria</taxon>
        <taxon>Anthozoa</taxon>
        <taxon>Hexacorallia</taxon>
        <taxon>Scleractinia</taxon>
        <taxon>Astrocoeniina</taxon>
        <taxon>Pocilloporidae</taxon>
        <taxon>Stylophora</taxon>
    </lineage>
</organism>
<comment type="caution">
    <text evidence="5">The sequence shown here is derived from an EMBL/GenBank/DDBJ whole genome shotgun (WGS) entry which is preliminary data.</text>
</comment>
<name>A0A2B4SMP8_STYPI</name>
<evidence type="ECO:0000313" key="6">
    <source>
        <dbReference type="Proteomes" id="UP000225706"/>
    </source>
</evidence>
<dbReference type="STRING" id="50429.A0A2B4SMP8"/>
<dbReference type="EMBL" id="LSMT01000052">
    <property type="protein sequence ID" value="PFX30333.1"/>
    <property type="molecule type" value="Genomic_DNA"/>
</dbReference>
<feature type="domain" description="Allantoicase" evidence="4">
    <location>
        <begin position="217"/>
        <end position="282"/>
    </location>
</feature>
<dbReference type="AlphaFoldDB" id="A0A2B4SMP8"/>
<evidence type="ECO:0000256" key="3">
    <source>
        <dbReference type="SAM" id="MobiDB-lite"/>
    </source>
</evidence>
<evidence type="ECO:0000256" key="1">
    <source>
        <dbReference type="ARBA" id="ARBA00009242"/>
    </source>
</evidence>
<gene>
    <name evidence="5" type="primary">Allc</name>
    <name evidence="5" type="ORF">AWC38_SpisGene4881</name>
</gene>
<feature type="compositionally biased region" description="Low complexity" evidence="3">
    <location>
        <begin position="132"/>
        <end position="144"/>
    </location>
</feature>
<protein>
    <recommendedName>
        <fullName evidence="2">Allantoate amidinohydrolase</fullName>
    </recommendedName>
</protein>
<dbReference type="OrthoDB" id="10266039at2759"/>
<feature type="compositionally biased region" description="Low complexity" evidence="3">
    <location>
        <begin position="99"/>
        <end position="110"/>
    </location>
</feature>
<feature type="domain" description="Allantoicase" evidence="4">
    <location>
        <begin position="304"/>
        <end position="461"/>
    </location>
</feature>
<reference evidence="6" key="1">
    <citation type="journal article" date="2017" name="bioRxiv">
        <title>Comparative analysis of the genomes of Stylophora pistillata and Acropora digitifera provides evidence for extensive differences between species of corals.</title>
        <authorList>
            <person name="Voolstra C.R."/>
            <person name="Li Y."/>
            <person name="Liew Y.J."/>
            <person name="Baumgarten S."/>
            <person name="Zoccola D."/>
            <person name="Flot J.-F."/>
            <person name="Tambutte S."/>
            <person name="Allemand D."/>
            <person name="Aranda M."/>
        </authorList>
    </citation>
    <scope>NUCLEOTIDE SEQUENCE [LARGE SCALE GENOMIC DNA]</scope>
</reference>
<dbReference type="InterPro" id="IPR008979">
    <property type="entry name" value="Galactose-bd-like_sf"/>
</dbReference>
<dbReference type="GO" id="GO:0000256">
    <property type="term" value="P:allantoin catabolic process"/>
    <property type="evidence" value="ECO:0007669"/>
    <property type="project" value="InterPro"/>
</dbReference>
<dbReference type="GO" id="GO:0004037">
    <property type="term" value="F:allantoicase activity"/>
    <property type="evidence" value="ECO:0007669"/>
    <property type="project" value="InterPro"/>
</dbReference>
<comment type="similarity">
    <text evidence="1">Belongs to the allantoicase family.</text>
</comment>
<dbReference type="NCBIfam" id="TIGR02961">
    <property type="entry name" value="allantoicase"/>
    <property type="match status" value="1"/>
</dbReference>
<dbReference type="InterPro" id="IPR015908">
    <property type="entry name" value="Allantoicase_dom"/>
</dbReference>
<dbReference type="Gene3D" id="2.60.120.260">
    <property type="entry name" value="Galactose-binding domain-like"/>
    <property type="match status" value="2"/>
</dbReference>
<proteinExistence type="inferred from homology"/>
<accession>A0A2B4SMP8</accession>
<evidence type="ECO:0000256" key="2">
    <source>
        <dbReference type="ARBA" id="ARBA00031078"/>
    </source>
</evidence>
<dbReference type="InterPro" id="IPR005164">
    <property type="entry name" value="Allantoicase"/>
</dbReference>
<dbReference type="PANTHER" id="PTHR12045">
    <property type="entry name" value="ALLANTOICASE"/>
    <property type="match status" value="1"/>
</dbReference>
<dbReference type="Pfam" id="PF03561">
    <property type="entry name" value="Allantoicase"/>
    <property type="match status" value="2"/>
</dbReference>
<evidence type="ECO:0000313" key="5">
    <source>
        <dbReference type="EMBL" id="PFX30333.1"/>
    </source>
</evidence>
<dbReference type="FunFam" id="2.60.120.260:FF:000077">
    <property type="entry name" value="Probable allantoicase"/>
    <property type="match status" value="1"/>
</dbReference>
<dbReference type="SUPFAM" id="SSF49785">
    <property type="entry name" value="Galactose-binding domain-like"/>
    <property type="match status" value="2"/>
</dbReference>
<keyword evidence="6" id="KW-1185">Reference proteome</keyword>
<dbReference type="PANTHER" id="PTHR12045:SF3">
    <property type="entry name" value="INACTIVE ALLANTOICASE-RELATED"/>
    <property type="match status" value="1"/>
</dbReference>
<feature type="region of interest" description="Disordered" evidence="3">
    <location>
        <begin position="93"/>
        <end position="173"/>
    </location>
</feature>
<sequence>MNPGNWNLNPMANSAGLPYEQTNSVGHWSVPPYNDRLNSVHAAGPSYSNGVFFQSSRQFPTKQKWSYKHCNKKHKRLCKTKEKGDVVTLKHMVKAGTRTDSPISSPTSPSIDDHDSVAPSSSSGTAGPQPITSRTSGTSSAESSNAVNCPSRARKEWKRATKRKIPEDGEDEEAISLRRSIESIEKLMEIMQGLQENQSKQLEMVASFVGSLVEAIKDKKWATLEFKNLKGWTHILPMTKLQPGYPSMAHNFFNINNSQRWTHLRLNIYPDGGVARLRVYGIAVKDWKQLNNKMPVDLVAMENGGVVVGWSDMHFGHPRNLIAPGLAANMGEGWETARRLDRPSIIEVGRDGCLEVQGCEWAVIQLGHQGTLKKIEIDTNHFKGNFPHSCLIEGVLVPYLKRLDASTDDWCLLKWRTILPTSKLSPHKCHFFSKLEDCGVVSHVRLTIYPDGGISRLRCWGLPGPSSKSSL</sequence>
<dbReference type="Proteomes" id="UP000225706">
    <property type="component" value="Unassembled WGS sequence"/>
</dbReference>
<evidence type="ECO:0000259" key="4">
    <source>
        <dbReference type="Pfam" id="PF03561"/>
    </source>
</evidence>